<evidence type="ECO:0000313" key="1">
    <source>
        <dbReference type="EMBL" id="GAA4987271.1"/>
    </source>
</evidence>
<comment type="caution">
    <text evidence="1">The sequence shown here is derived from an EMBL/GenBank/DDBJ whole genome shotgun (WGS) entry which is preliminary data.</text>
</comment>
<dbReference type="Pfam" id="PF19457">
    <property type="entry name" value="DUF5994"/>
    <property type="match status" value="1"/>
</dbReference>
<organism evidence="1 2">
    <name type="scientific">Yinghuangia aomiensis</name>
    <dbReference type="NCBI Taxonomy" id="676205"/>
    <lineage>
        <taxon>Bacteria</taxon>
        <taxon>Bacillati</taxon>
        <taxon>Actinomycetota</taxon>
        <taxon>Actinomycetes</taxon>
        <taxon>Kitasatosporales</taxon>
        <taxon>Streptomycetaceae</taxon>
        <taxon>Yinghuangia</taxon>
    </lineage>
</organism>
<dbReference type="RefSeq" id="WP_345679589.1">
    <property type="nucleotide sequence ID" value="NZ_BAABHS010000033.1"/>
</dbReference>
<dbReference type="EMBL" id="BAABHS010000033">
    <property type="protein sequence ID" value="GAA4987271.1"/>
    <property type="molecule type" value="Genomic_DNA"/>
</dbReference>
<sequence length="118" mass="12326">MFDGAGWPRSDDTTEELPGLVAAVSAHGGRIVRAGIHWPHWPRISHTVLIGGNLPVRVNPVSTTAFTVVLTRSLRDQVLRLVVPPGTDTDAALTAMAAAATADNRTNAADLLRAAVGG</sequence>
<accession>A0ABP9I516</accession>
<gene>
    <name evidence="1" type="ORF">GCM10023205_67480</name>
</gene>
<dbReference type="InterPro" id="IPR046036">
    <property type="entry name" value="DUF5994"/>
</dbReference>
<protein>
    <submittedName>
        <fullName evidence="1">Uncharacterized protein</fullName>
    </submittedName>
</protein>
<reference evidence="2" key="1">
    <citation type="journal article" date="2019" name="Int. J. Syst. Evol. Microbiol.">
        <title>The Global Catalogue of Microorganisms (GCM) 10K type strain sequencing project: providing services to taxonomists for standard genome sequencing and annotation.</title>
        <authorList>
            <consortium name="The Broad Institute Genomics Platform"/>
            <consortium name="The Broad Institute Genome Sequencing Center for Infectious Disease"/>
            <person name="Wu L."/>
            <person name="Ma J."/>
        </authorList>
    </citation>
    <scope>NUCLEOTIDE SEQUENCE [LARGE SCALE GENOMIC DNA]</scope>
    <source>
        <strain evidence="2">JCM 17986</strain>
    </source>
</reference>
<name>A0ABP9I516_9ACTN</name>
<dbReference type="Proteomes" id="UP001500466">
    <property type="component" value="Unassembled WGS sequence"/>
</dbReference>
<keyword evidence="2" id="KW-1185">Reference proteome</keyword>
<evidence type="ECO:0000313" key="2">
    <source>
        <dbReference type="Proteomes" id="UP001500466"/>
    </source>
</evidence>
<proteinExistence type="predicted"/>